<dbReference type="AlphaFoldDB" id="A0A4Q9GTP5"/>
<name>A0A4Q9GTP5_9MICO</name>
<gene>
    <name evidence="1" type="ORF">EYE40_00100</name>
</gene>
<proteinExistence type="predicted"/>
<evidence type="ECO:0000313" key="2">
    <source>
        <dbReference type="Proteomes" id="UP000294194"/>
    </source>
</evidence>
<evidence type="ECO:0008006" key="3">
    <source>
        <dbReference type="Google" id="ProtNLM"/>
    </source>
</evidence>
<keyword evidence="2" id="KW-1185">Reference proteome</keyword>
<comment type="caution">
    <text evidence="1">The sequence shown here is derived from an EMBL/GenBank/DDBJ whole genome shotgun (WGS) entry which is preliminary data.</text>
</comment>
<accession>A0A4Q9GTP5</accession>
<reference evidence="2" key="1">
    <citation type="submission" date="2019-02" db="EMBL/GenBank/DDBJ databases">
        <title>Glaciihabitans arcticus sp. nov., a psychrotolerant bacterium isolated from polar soil.</title>
        <authorList>
            <person name="Dahal R.H."/>
        </authorList>
    </citation>
    <scope>NUCLEOTIDE SEQUENCE [LARGE SCALE GENOMIC DNA]</scope>
    <source>
        <strain evidence="2">RP-3-7</strain>
    </source>
</reference>
<organism evidence="1 2">
    <name type="scientific">Glaciihabitans arcticus</name>
    <dbReference type="NCBI Taxonomy" id="2668039"/>
    <lineage>
        <taxon>Bacteria</taxon>
        <taxon>Bacillati</taxon>
        <taxon>Actinomycetota</taxon>
        <taxon>Actinomycetes</taxon>
        <taxon>Micrococcales</taxon>
        <taxon>Microbacteriaceae</taxon>
        <taxon>Glaciihabitans</taxon>
    </lineage>
</organism>
<dbReference type="Proteomes" id="UP000294194">
    <property type="component" value="Unassembled WGS sequence"/>
</dbReference>
<dbReference type="RefSeq" id="WP_130980034.1">
    <property type="nucleotide sequence ID" value="NZ_SISG01000001.1"/>
</dbReference>
<evidence type="ECO:0000313" key="1">
    <source>
        <dbReference type="EMBL" id="TBN55923.1"/>
    </source>
</evidence>
<sequence length="322" mass="34857">MNTVDAAVIRATPVLTAHCISPGDRARVGAAARSGTLVCVTRGAYLPRDLWEPLKEDAQHRVRVLAAADVQAARGAPPIVASHLSAAALWRLPWGGIWPTTVHVACDASAGGRSNKSVVRHVTGVPDGLELIDGLRVVGLGHTVTAVAATSGFREAVVLADAALRRTEHPVEGLPRTLLSAESLGVLQAELPLRHGSARARAVAAFASGLADRPGESHSRVSMRFARIPMPELQVELRGASGRRYFADFWWEEFNHIGEFDGKSKYVDPQFLRGRTPHQVLLDEKYREDDLRAAGHGFSRWGWQTALSPRLLADQLRRAGIP</sequence>
<dbReference type="EMBL" id="SISG01000001">
    <property type="protein sequence ID" value="TBN55923.1"/>
    <property type="molecule type" value="Genomic_DNA"/>
</dbReference>
<protein>
    <recommendedName>
        <fullName evidence="3">Transcriptional regulator, AbiEi antitoxin, Type IV TA system</fullName>
    </recommendedName>
</protein>